<dbReference type="InterPro" id="IPR039279">
    <property type="entry name" value="QRT3-like"/>
</dbReference>
<name>A0ABD2ZPR5_9GENT</name>
<evidence type="ECO:0000313" key="2">
    <source>
        <dbReference type="Proteomes" id="UP001630127"/>
    </source>
</evidence>
<proteinExistence type="predicted"/>
<dbReference type="PANTHER" id="PTHR33928">
    <property type="entry name" value="POLYGALACTURONASE QRT3"/>
    <property type="match status" value="1"/>
</dbReference>
<dbReference type="EMBL" id="JBJUIK010000008">
    <property type="protein sequence ID" value="KAL3520345.1"/>
    <property type="molecule type" value="Genomic_DNA"/>
</dbReference>
<protein>
    <submittedName>
        <fullName evidence="1">Uncharacterized protein</fullName>
    </submittedName>
</protein>
<reference evidence="1 2" key="1">
    <citation type="submission" date="2024-11" db="EMBL/GenBank/DDBJ databases">
        <title>A near-complete genome assembly of Cinchona calisaya.</title>
        <authorList>
            <person name="Lian D.C."/>
            <person name="Zhao X.W."/>
            <person name="Wei L."/>
        </authorList>
    </citation>
    <scope>NUCLEOTIDE SEQUENCE [LARGE SCALE GENOMIC DNA]</scope>
    <source>
        <tissue evidence="1">Nenye</tissue>
    </source>
</reference>
<dbReference type="PANTHER" id="PTHR33928:SF2">
    <property type="entry name" value="PECTATE LYASE SUPERFAMILY PROTEIN DOMAIN-CONTAINING PROTEIN-RELATED"/>
    <property type="match status" value="1"/>
</dbReference>
<dbReference type="Proteomes" id="UP001630127">
    <property type="component" value="Unassembled WGS sequence"/>
</dbReference>
<evidence type="ECO:0000313" key="1">
    <source>
        <dbReference type="EMBL" id="KAL3520345.1"/>
    </source>
</evidence>
<sequence>MQAAQTRIENSYLDYNSVVIEDPTLVHVSNGYFIGDVFTLYRRRVAGYLGLAMTNGSGGVVAGYLGLAMTNGSNNIVVVESEKGFDGVISVLIDQHNIAEAHFSICLFVFAD</sequence>
<gene>
    <name evidence="1" type="ORF">ACH5RR_018494</name>
</gene>
<organism evidence="1 2">
    <name type="scientific">Cinchona calisaya</name>
    <dbReference type="NCBI Taxonomy" id="153742"/>
    <lineage>
        <taxon>Eukaryota</taxon>
        <taxon>Viridiplantae</taxon>
        <taxon>Streptophyta</taxon>
        <taxon>Embryophyta</taxon>
        <taxon>Tracheophyta</taxon>
        <taxon>Spermatophyta</taxon>
        <taxon>Magnoliopsida</taxon>
        <taxon>eudicotyledons</taxon>
        <taxon>Gunneridae</taxon>
        <taxon>Pentapetalae</taxon>
        <taxon>asterids</taxon>
        <taxon>lamiids</taxon>
        <taxon>Gentianales</taxon>
        <taxon>Rubiaceae</taxon>
        <taxon>Cinchonoideae</taxon>
        <taxon>Cinchoneae</taxon>
        <taxon>Cinchona</taxon>
    </lineage>
</organism>
<keyword evidence="2" id="KW-1185">Reference proteome</keyword>
<accession>A0ABD2ZPR5</accession>
<dbReference type="AlphaFoldDB" id="A0ABD2ZPR5"/>
<comment type="caution">
    <text evidence="1">The sequence shown here is derived from an EMBL/GenBank/DDBJ whole genome shotgun (WGS) entry which is preliminary data.</text>
</comment>